<dbReference type="InterPro" id="IPR016047">
    <property type="entry name" value="M23ase_b-sheet_dom"/>
</dbReference>
<evidence type="ECO:0000313" key="6">
    <source>
        <dbReference type="Proteomes" id="UP000283295"/>
    </source>
</evidence>
<evidence type="ECO:0000259" key="4">
    <source>
        <dbReference type="Pfam" id="PF01551"/>
    </source>
</evidence>
<comment type="caution">
    <text evidence="5">The sequence shown here is derived from an EMBL/GenBank/DDBJ whole genome shotgun (WGS) entry which is preliminary data.</text>
</comment>
<sequence length="411" mass="45433">MKKKYDNCRKIKRSTLLVLGCLAMGGAMLLQTGDSTVNAMTKEEAEQQKEEAKENEKSAKDILNAMEEQQNELVQEVADLDAQATAVQTEITKKQDEADEIEAGIKDTKKHLKEAQEAQDKQYEAMKQRIQYLYEEGDEEIVDAFITSVSFTDLLNKSEYIDQISDYDQKQLAKLIKSKDDIAQYEKDLEADLRQVESIKTDLENDNDQLQALIDKKQQDINKYSDDIDAQKSLMAKFTAQREEAERRIAEIARQEMIRARANGGGVYTPDGKVYDTSKYAGKFMWPVSTGGVITDEFGYRDAPTAGASTYHQGLDIGCDYGTDIVAAEAGTVVMACYNGGGGNMVMISHGDGICTVYMHNSQLCVNVGEKVVKGQVIAKAGSTGISTGPHCHFGVSIDGTYVNPHDFLGQ</sequence>
<keyword evidence="1 3" id="KW-0732">Signal</keyword>
<evidence type="ECO:0000256" key="1">
    <source>
        <dbReference type="ARBA" id="ARBA00022729"/>
    </source>
</evidence>
<name>A0A412IF05_9FIRM</name>
<dbReference type="CDD" id="cd12797">
    <property type="entry name" value="M23_peptidase"/>
    <property type="match status" value="1"/>
</dbReference>
<accession>A0A412IF05</accession>
<protein>
    <submittedName>
        <fullName evidence="5">Peptidase</fullName>
    </submittedName>
</protein>
<dbReference type="InterPro" id="IPR011055">
    <property type="entry name" value="Dup_hybrid_motif"/>
</dbReference>
<evidence type="ECO:0000256" key="3">
    <source>
        <dbReference type="SAM" id="SignalP"/>
    </source>
</evidence>
<dbReference type="AlphaFoldDB" id="A0A412IF05"/>
<dbReference type="Proteomes" id="UP000283295">
    <property type="component" value="Unassembled WGS sequence"/>
</dbReference>
<feature type="domain" description="M23ase beta-sheet core" evidence="4">
    <location>
        <begin position="311"/>
        <end position="405"/>
    </location>
</feature>
<dbReference type="PANTHER" id="PTHR21666:SF289">
    <property type="entry name" value="L-ALA--D-GLU ENDOPEPTIDASE"/>
    <property type="match status" value="1"/>
</dbReference>
<keyword evidence="2" id="KW-0175">Coiled coil</keyword>
<evidence type="ECO:0000256" key="2">
    <source>
        <dbReference type="SAM" id="Coils"/>
    </source>
</evidence>
<dbReference type="InterPro" id="IPR050570">
    <property type="entry name" value="Cell_wall_metabolism_enzyme"/>
</dbReference>
<gene>
    <name evidence="5" type="ORF">DWX94_13710</name>
</gene>
<dbReference type="EMBL" id="QRVK01000064">
    <property type="protein sequence ID" value="RGS35500.1"/>
    <property type="molecule type" value="Genomic_DNA"/>
</dbReference>
<feature type="signal peptide" evidence="3">
    <location>
        <begin position="1"/>
        <end position="29"/>
    </location>
</feature>
<dbReference type="PANTHER" id="PTHR21666">
    <property type="entry name" value="PEPTIDASE-RELATED"/>
    <property type="match status" value="1"/>
</dbReference>
<dbReference type="SUPFAM" id="SSF51261">
    <property type="entry name" value="Duplicated hybrid motif"/>
    <property type="match status" value="1"/>
</dbReference>
<organism evidence="5 6">
    <name type="scientific">Coprococcus eutactus</name>
    <dbReference type="NCBI Taxonomy" id="33043"/>
    <lineage>
        <taxon>Bacteria</taxon>
        <taxon>Bacillati</taxon>
        <taxon>Bacillota</taxon>
        <taxon>Clostridia</taxon>
        <taxon>Lachnospirales</taxon>
        <taxon>Lachnospiraceae</taxon>
        <taxon>Coprococcus</taxon>
    </lineage>
</organism>
<dbReference type="GO" id="GO:0004222">
    <property type="term" value="F:metalloendopeptidase activity"/>
    <property type="evidence" value="ECO:0007669"/>
    <property type="project" value="TreeGrafter"/>
</dbReference>
<feature type="coiled-coil region" evidence="2">
    <location>
        <begin position="38"/>
        <end position="129"/>
    </location>
</feature>
<dbReference type="Gene3D" id="2.70.70.10">
    <property type="entry name" value="Glucose Permease (Domain IIA)"/>
    <property type="match status" value="1"/>
</dbReference>
<feature type="chain" id="PRO_5039376320" evidence="3">
    <location>
        <begin position="30"/>
        <end position="411"/>
    </location>
</feature>
<proteinExistence type="predicted"/>
<dbReference type="OrthoDB" id="9809488at2"/>
<dbReference type="Pfam" id="PF01551">
    <property type="entry name" value="Peptidase_M23"/>
    <property type="match status" value="1"/>
</dbReference>
<dbReference type="Gene3D" id="6.10.250.3150">
    <property type="match status" value="1"/>
</dbReference>
<feature type="coiled-coil region" evidence="2">
    <location>
        <begin position="182"/>
        <end position="255"/>
    </location>
</feature>
<reference evidence="5 6" key="1">
    <citation type="submission" date="2018-08" db="EMBL/GenBank/DDBJ databases">
        <title>A genome reference for cultivated species of the human gut microbiota.</title>
        <authorList>
            <person name="Zou Y."/>
            <person name="Xue W."/>
            <person name="Luo G."/>
        </authorList>
    </citation>
    <scope>NUCLEOTIDE SEQUENCE [LARGE SCALE GENOMIC DNA]</scope>
    <source>
        <strain evidence="5 6">AF22-21</strain>
    </source>
</reference>
<evidence type="ECO:0000313" key="5">
    <source>
        <dbReference type="EMBL" id="RGS35500.1"/>
    </source>
</evidence>